<dbReference type="InterPro" id="IPR028629">
    <property type="entry name" value="Cas9"/>
</dbReference>
<dbReference type="Pfam" id="PF18541">
    <property type="entry name" value="RuvC_III"/>
    <property type="match status" value="1"/>
</dbReference>
<dbReference type="InterPro" id="IPR003615">
    <property type="entry name" value="HNH_nuc"/>
</dbReference>
<evidence type="ECO:0000313" key="13">
    <source>
        <dbReference type="EMBL" id="CBI09020.1"/>
    </source>
</evidence>
<dbReference type="NCBIfam" id="TIGR01865">
    <property type="entry name" value="cas_Csn1"/>
    <property type="match status" value="1"/>
</dbReference>
<sequence>MTFRQIAELLSLPPETHFNLPRGKKEQKEKKIFGNRITHLMLRIFGDRWTNELTEDQRRKAVNKWAAPGKREARIAEARTQWGLDETANLWADEKPPSDYCKFSLAALRKLNAGMEKGIHWTATAAEMRSLIAPRKPMDFVPPVMKVLPAITNPAVLRALTELRKVVNAIIRKYGKPHEIRIELARELRKNRKQRRDTHEANEKNHERRMIAAQKILDECRNYDPEGRDAERLVRERRDAVTKMLLHMECKGCCPYTGDCIPYDALFGGEVEVEHIIPASLMVDNDFNNLTLCYRRINAKKLNQTPWRAFGPHKDAEKWEQIIGRVKAFDNRSKLARFNLTSLEEVKAFASRRLNDTRYTSKLAGRLLMNLYADRDTQTSAPDDPQDEFRDRSGHQAIKVSSGTVTSLLRDAWKLYLGELIGEDAYKCPVKDQEHGAKKKPASSPGRKDRCDHRHHAVDAVVIALTSDKVIHEVNTLAGRLYEQYKRPLTYRDLRSVKSPGFIDENFRGLFRKMIVSRRPEHKLSGKLHEETFYGKIREYEKGKKDSPIRHKRVDVGKGLTDAHIEKIVDEGIKAAIIKFRDEGGFKKWSKDTLVWPTMLKSRNGNPVQIKKVRIKITPKKLITLGKRMSERQVKPGEVAYTSFFTLQTKSGTRWESDIVTLFDATQLIRALPKHDRSHEKISRSHRKFPDAIFRFSLMKGDLVRLIQNGQENIFVVRSFESDGRIWIAPINAAGKQQDMEETKTLDRIGFTKFLAMGPGEDKVPQPVFVDLLGQPHNIAVKA</sequence>
<keyword evidence="4" id="KW-0255">Endonuclease</keyword>
<keyword evidence="9" id="KW-0238">DNA-binding</keyword>
<dbReference type="Pfam" id="PF13395">
    <property type="entry name" value="HNH_4"/>
    <property type="match status" value="1"/>
</dbReference>
<keyword evidence="5" id="KW-0378">Hydrolase</keyword>
<dbReference type="PROSITE" id="PS51749">
    <property type="entry name" value="HNH_CAS9"/>
    <property type="match status" value="1"/>
</dbReference>
<evidence type="ECO:0000256" key="9">
    <source>
        <dbReference type="ARBA" id="ARBA00023125"/>
    </source>
</evidence>
<evidence type="ECO:0000256" key="11">
    <source>
        <dbReference type="SAM" id="MobiDB-lite"/>
    </source>
</evidence>
<feature type="region of interest" description="Disordered" evidence="11">
    <location>
        <begin position="431"/>
        <end position="452"/>
    </location>
</feature>
<organism evidence="13">
    <name type="scientific">mine drainage metagenome</name>
    <dbReference type="NCBI Taxonomy" id="410659"/>
    <lineage>
        <taxon>unclassified sequences</taxon>
        <taxon>metagenomes</taxon>
        <taxon>ecological metagenomes</taxon>
    </lineage>
</organism>
<dbReference type="AlphaFoldDB" id="E6QP49"/>
<feature type="domain" description="HNH Cas9-type" evidence="12">
    <location>
        <begin position="191"/>
        <end position="354"/>
    </location>
</feature>
<comment type="cofactor">
    <cofactor evidence="1">
        <name>Mg(2+)</name>
        <dbReference type="ChEBI" id="CHEBI:18420"/>
    </cofactor>
</comment>
<comment type="caution">
    <text evidence="13">The sequence shown here is derived from an EMBL/GenBank/DDBJ whole genome shotgun (WGS) entry which is preliminary data.</text>
</comment>
<keyword evidence="6" id="KW-0460">Magnesium</keyword>
<evidence type="ECO:0000256" key="1">
    <source>
        <dbReference type="ARBA" id="ARBA00001946"/>
    </source>
</evidence>
<dbReference type="InterPro" id="IPR036397">
    <property type="entry name" value="RNaseH_sf"/>
</dbReference>
<evidence type="ECO:0000256" key="5">
    <source>
        <dbReference type="ARBA" id="ARBA00022801"/>
    </source>
</evidence>
<dbReference type="GO" id="GO:0046872">
    <property type="term" value="F:metal ion binding"/>
    <property type="evidence" value="ECO:0007669"/>
    <property type="project" value="UniProtKB-KW"/>
</dbReference>
<name>E6QP49_9ZZZZ</name>
<evidence type="ECO:0000256" key="2">
    <source>
        <dbReference type="ARBA" id="ARBA00022722"/>
    </source>
</evidence>
<dbReference type="EMBL" id="CABQ01000308">
    <property type="protein sequence ID" value="CBI09020.1"/>
    <property type="molecule type" value="Genomic_DNA"/>
</dbReference>
<dbReference type="GO" id="GO:0003723">
    <property type="term" value="F:RNA binding"/>
    <property type="evidence" value="ECO:0007669"/>
    <property type="project" value="UniProtKB-KW"/>
</dbReference>
<proteinExistence type="predicted"/>
<gene>
    <name evidence="13" type="ORF">CARN6_2561</name>
</gene>
<dbReference type="GO" id="GO:0004519">
    <property type="term" value="F:endonuclease activity"/>
    <property type="evidence" value="ECO:0007669"/>
    <property type="project" value="UniProtKB-KW"/>
</dbReference>
<dbReference type="GO" id="GO:0003677">
    <property type="term" value="F:DNA binding"/>
    <property type="evidence" value="ECO:0007669"/>
    <property type="project" value="UniProtKB-KW"/>
</dbReference>
<evidence type="ECO:0000259" key="12">
    <source>
        <dbReference type="PROSITE" id="PS51749"/>
    </source>
</evidence>
<accession>E6QP49</accession>
<evidence type="ECO:0000256" key="7">
    <source>
        <dbReference type="ARBA" id="ARBA00022884"/>
    </source>
</evidence>
<evidence type="ECO:0000256" key="8">
    <source>
        <dbReference type="ARBA" id="ARBA00023118"/>
    </source>
</evidence>
<feature type="region of interest" description="Disordered" evidence="11">
    <location>
        <begin position="375"/>
        <end position="395"/>
    </location>
</feature>
<evidence type="ECO:0000256" key="6">
    <source>
        <dbReference type="ARBA" id="ARBA00022842"/>
    </source>
</evidence>
<keyword evidence="7" id="KW-0694">RNA-binding</keyword>
<dbReference type="GO" id="GO:0051607">
    <property type="term" value="P:defense response to virus"/>
    <property type="evidence" value="ECO:0007669"/>
    <property type="project" value="UniProtKB-KW"/>
</dbReference>
<dbReference type="InterPro" id="IPR033114">
    <property type="entry name" value="HNH_CAS9"/>
</dbReference>
<dbReference type="InterPro" id="IPR041383">
    <property type="entry name" value="RuvC_III"/>
</dbReference>
<keyword evidence="10" id="KW-0464">Manganese</keyword>
<evidence type="ECO:0000256" key="10">
    <source>
        <dbReference type="ARBA" id="ARBA00023211"/>
    </source>
</evidence>
<keyword evidence="3" id="KW-0479">Metal-binding</keyword>
<dbReference type="GO" id="GO:0016787">
    <property type="term" value="F:hydrolase activity"/>
    <property type="evidence" value="ECO:0007669"/>
    <property type="project" value="UniProtKB-KW"/>
</dbReference>
<keyword evidence="8" id="KW-0051">Antiviral defense</keyword>
<dbReference type="Gene3D" id="3.30.420.10">
    <property type="entry name" value="Ribonuclease H-like superfamily/Ribonuclease H"/>
    <property type="match status" value="2"/>
</dbReference>
<evidence type="ECO:0000256" key="4">
    <source>
        <dbReference type="ARBA" id="ARBA00022759"/>
    </source>
</evidence>
<evidence type="ECO:0000256" key="3">
    <source>
        <dbReference type="ARBA" id="ARBA00022723"/>
    </source>
</evidence>
<protein>
    <recommendedName>
        <fullName evidence="12">HNH Cas9-type domain-containing protein</fullName>
    </recommendedName>
</protein>
<reference evidence="13" key="1">
    <citation type="submission" date="2009-10" db="EMBL/GenBank/DDBJ databases">
        <title>Diversity of trophic interactions inside an arsenic-rich microbial ecosystem.</title>
        <authorList>
            <person name="Bertin P.N."/>
            <person name="Heinrich-Salmeron A."/>
            <person name="Pelletier E."/>
            <person name="Goulhen-Chollet F."/>
            <person name="Arsene-Ploetze F."/>
            <person name="Gallien S."/>
            <person name="Calteau A."/>
            <person name="Vallenet D."/>
            <person name="Casiot C."/>
            <person name="Chane-Woon-Ming B."/>
            <person name="Giloteaux L."/>
            <person name="Barakat M."/>
            <person name="Bonnefoy V."/>
            <person name="Bruneel O."/>
            <person name="Chandler M."/>
            <person name="Cleiss J."/>
            <person name="Duran R."/>
            <person name="Elbaz-Poulichet F."/>
            <person name="Fonknechten N."/>
            <person name="Lauga B."/>
            <person name="Mornico D."/>
            <person name="Ortet P."/>
            <person name="Schaeffer C."/>
            <person name="Siguier P."/>
            <person name="Alexander Thil Smith A."/>
            <person name="Van Dorsselaer A."/>
            <person name="Weissenbach J."/>
            <person name="Medigue C."/>
            <person name="Le Paslier D."/>
        </authorList>
    </citation>
    <scope>NUCLEOTIDE SEQUENCE</scope>
</reference>
<keyword evidence="2" id="KW-0540">Nuclease</keyword>